<proteinExistence type="predicted"/>
<dbReference type="Pfam" id="PF20150">
    <property type="entry name" value="2EXR"/>
    <property type="match status" value="1"/>
</dbReference>
<dbReference type="RefSeq" id="XP_038805503.1">
    <property type="nucleotide sequence ID" value="XM_038958143.1"/>
</dbReference>
<evidence type="ECO:0000259" key="1">
    <source>
        <dbReference type="Pfam" id="PF20150"/>
    </source>
</evidence>
<dbReference type="Proteomes" id="UP000783213">
    <property type="component" value="Unassembled WGS sequence"/>
</dbReference>
<keyword evidence="3" id="KW-1185">Reference proteome</keyword>
<dbReference type="GeneID" id="62237293"/>
<evidence type="ECO:0000313" key="3">
    <source>
        <dbReference type="Proteomes" id="UP000783213"/>
    </source>
</evidence>
<dbReference type="PANTHER" id="PTHR35910:SF6">
    <property type="entry name" value="2EXR DOMAIN-CONTAINING PROTEIN"/>
    <property type="match status" value="1"/>
</dbReference>
<protein>
    <recommendedName>
        <fullName evidence="1">2EXR domain-containing protein</fullName>
    </recommendedName>
</protein>
<feature type="domain" description="2EXR" evidence="1">
    <location>
        <begin position="62"/>
        <end position="159"/>
    </location>
</feature>
<organism evidence="2 3">
    <name type="scientific">Botrytis deweyae</name>
    <dbReference type="NCBI Taxonomy" id="2478750"/>
    <lineage>
        <taxon>Eukaryota</taxon>
        <taxon>Fungi</taxon>
        <taxon>Dikarya</taxon>
        <taxon>Ascomycota</taxon>
        <taxon>Pezizomycotina</taxon>
        <taxon>Leotiomycetes</taxon>
        <taxon>Helotiales</taxon>
        <taxon>Sclerotiniaceae</taxon>
        <taxon>Botrytis</taxon>
    </lineage>
</organism>
<dbReference type="InterPro" id="IPR045518">
    <property type="entry name" value="2EXR"/>
</dbReference>
<sequence>MVQYSGIHGAHSPKKQSCSLKILFLMLGSMIGSFFCTMKHSLLLTRPKTSTQVATPTNELSFAYFPRLPLELRNKIWQLAFEGRTVTLHVHTFNQSCYYGSFIPRGIKITLDFVQANMPKTLWVNRESRKVTLSQYKDLIQNPALFRDPVYFNSELDTMALEVYYPTRPGKGCSWVRQKGARNHQKTSLDLNDLAERAPNILKMVKSLYLPMIMLEEEPAATYRGILPTCWNGMIQFHSLELVTITGIESDFQHGILVAFAKSAARYFQSSFEKEKCRFPDCQIPRLNMFPQDEDNEKAMGSNDYFQFAGDARFEDDVAGGSWTLLFKEAENSFVVNGGKERYDGGLVQESIQDIDIDAIKNDEKRWNHTSEILGATNDGVTVASKFNNSRWSIEGG</sequence>
<accession>A0ABQ7I8J1</accession>
<gene>
    <name evidence="2" type="ORF">EAE98_010522</name>
</gene>
<evidence type="ECO:0000313" key="2">
    <source>
        <dbReference type="EMBL" id="KAF7916800.1"/>
    </source>
</evidence>
<name>A0ABQ7I8J1_9HELO</name>
<comment type="caution">
    <text evidence="2">The sequence shown here is derived from an EMBL/GenBank/DDBJ whole genome shotgun (WGS) entry which is preliminary data.</text>
</comment>
<dbReference type="PANTHER" id="PTHR35910">
    <property type="entry name" value="2EXR DOMAIN-CONTAINING PROTEIN"/>
    <property type="match status" value="1"/>
</dbReference>
<reference evidence="2 3" key="1">
    <citation type="journal article" date="2020" name="Genome Biol. Evol.">
        <title>Comparative genomics of Sclerotiniaceae.</title>
        <authorList>
            <person name="Valero Jimenez C.A."/>
            <person name="Steentjes M."/>
            <person name="Scholten O.E."/>
            <person name="Van Kan J.A.L."/>
        </authorList>
    </citation>
    <scope>NUCLEOTIDE SEQUENCE [LARGE SCALE GENOMIC DNA]</scope>
    <source>
        <strain evidence="2 3">B1</strain>
    </source>
</reference>
<dbReference type="EMBL" id="RCSX01000037">
    <property type="protein sequence ID" value="KAF7916800.1"/>
    <property type="molecule type" value="Genomic_DNA"/>
</dbReference>